<name>A0A2S7C778_9XANT</name>
<sequence>MRCLQPCTPTISIGSCPPTGAGPYAAWMPHKSLHGWIHCVSRAGRRARALQPARRHASRAS</sequence>
<dbReference type="AlphaFoldDB" id="A0A2S7C778"/>
<proteinExistence type="predicted"/>
<dbReference type="EMBL" id="MDEC01000045">
    <property type="protein sequence ID" value="PPU57371.1"/>
    <property type="molecule type" value="Genomic_DNA"/>
</dbReference>
<dbReference type="PROSITE" id="PS51257">
    <property type="entry name" value="PROKAR_LIPOPROTEIN"/>
    <property type="match status" value="1"/>
</dbReference>
<comment type="caution">
    <text evidence="1">The sequence shown here is derived from an EMBL/GenBank/DDBJ whole genome shotgun (WGS) entry which is preliminary data.</text>
</comment>
<evidence type="ECO:0000313" key="2">
    <source>
        <dbReference type="Proteomes" id="UP000237872"/>
    </source>
</evidence>
<dbReference type="Proteomes" id="UP000237872">
    <property type="component" value="Unassembled WGS sequence"/>
</dbReference>
<reference evidence="1 2" key="1">
    <citation type="submission" date="2016-08" db="EMBL/GenBank/DDBJ databases">
        <authorList>
            <person name="Seilhamer J.J."/>
        </authorList>
    </citation>
    <scope>NUCLEOTIDE SEQUENCE [LARGE SCALE GENOMIC DNA]</scope>
    <source>
        <strain evidence="1 2">CFBP4690</strain>
    </source>
</reference>
<organism evidence="1 2">
    <name type="scientific">Xanthomonas codiaei</name>
    <dbReference type="NCBI Taxonomy" id="56463"/>
    <lineage>
        <taxon>Bacteria</taxon>
        <taxon>Pseudomonadati</taxon>
        <taxon>Pseudomonadota</taxon>
        <taxon>Gammaproteobacteria</taxon>
        <taxon>Lysobacterales</taxon>
        <taxon>Lysobacteraceae</taxon>
        <taxon>Xanthomonas</taxon>
    </lineage>
</organism>
<protein>
    <submittedName>
        <fullName evidence="1">Uncharacterized protein</fullName>
    </submittedName>
</protein>
<accession>A0A2S7C778</accession>
<evidence type="ECO:0000313" key="1">
    <source>
        <dbReference type="EMBL" id="PPU57371.1"/>
    </source>
</evidence>
<gene>
    <name evidence="1" type="ORF">XcodCFBP4690_20855</name>
</gene>